<comment type="caution">
    <text evidence="2">The sequence shown here is derived from an EMBL/GenBank/DDBJ whole genome shotgun (WGS) entry which is preliminary data.</text>
</comment>
<sequence>MWLKSDTTNWFLVLPQSAPWQEFQADVDAARHWLQSQAAQRWLLFEPDSYRCAVWLFALLAEDRQAVMPQNQQQETLRLVAEEIEAALPAQIPERSSEQDVRPLRGPLTTPLTLFTSGSSGTPQAIQKSARQLFNEVQTLEATFGERVGDAAVVTTISHQHIYGLLFTLLWPICSGRCLVPQRIEYLEQWQLYHQQADNYLLVSSPAHLDRFTELEHLREGSGDLRAVFSSGGPLAAAVPQRFRNAGFLAPIEVYGSTETGGIGWRQRNQGEQAFQRFAGIKLTVDSDNLLQVQSPHLPGEQVYTTADKVELLDANEFKVLGRADRIVKIAENRVSLAELEHFCETLPWVRQAKCVLLHQPRSALGLVVVLTTYGQQLLASEGRLSLRRRLREHLQQRFDKVVLPRKFRYVEAIPCNSSGKTTYAMLQALFNTTDAEGDV</sequence>
<organism evidence="2 3">
    <name type="scientific">Pseudidiomarina aquimaris</name>
    <dbReference type="NCBI Taxonomy" id="641841"/>
    <lineage>
        <taxon>Bacteria</taxon>
        <taxon>Pseudomonadati</taxon>
        <taxon>Pseudomonadota</taxon>
        <taxon>Gammaproteobacteria</taxon>
        <taxon>Alteromonadales</taxon>
        <taxon>Idiomarinaceae</taxon>
        <taxon>Pseudidiomarina</taxon>
    </lineage>
</organism>
<evidence type="ECO:0000313" key="3">
    <source>
        <dbReference type="Proteomes" id="UP000286678"/>
    </source>
</evidence>
<dbReference type="Gene3D" id="3.30.300.30">
    <property type="match status" value="1"/>
</dbReference>
<proteinExistence type="predicted"/>
<feature type="domain" description="AMP-dependent synthetase/ligase" evidence="1">
    <location>
        <begin position="101"/>
        <end position="266"/>
    </location>
</feature>
<keyword evidence="3" id="KW-1185">Reference proteome</keyword>
<accession>A0A432XHJ6</accession>
<dbReference type="EMBL" id="PIPT01000004">
    <property type="protein sequence ID" value="RUO48102.1"/>
    <property type="molecule type" value="Genomic_DNA"/>
</dbReference>
<name>A0A432XHJ6_9GAMM</name>
<evidence type="ECO:0000313" key="2">
    <source>
        <dbReference type="EMBL" id="RUO48102.1"/>
    </source>
</evidence>
<dbReference type="Gene3D" id="3.40.50.12780">
    <property type="entry name" value="N-terminal domain of ligase-like"/>
    <property type="match status" value="1"/>
</dbReference>
<dbReference type="PANTHER" id="PTHR45398:SF1">
    <property type="entry name" value="ENZYME, PUTATIVE (JCVI)-RELATED"/>
    <property type="match status" value="1"/>
</dbReference>
<dbReference type="SUPFAM" id="SSF56801">
    <property type="entry name" value="Acetyl-CoA synthetase-like"/>
    <property type="match status" value="1"/>
</dbReference>
<dbReference type="InterPro" id="IPR045851">
    <property type="entry name" value="AMP-bd_C_sf"/>
</dbReference>
<evidence type="ECO:0000259" key="1">
    <source>
        <dbReference type="Pfam" id="PF00501"/>
    </source>
</evidence>
<dbReference type="AlphaFoldDB" id="A0A432XHJ6"/>
<dbReference type="Pfam" id="PF00501">
    <property type="entry name" value="AMP-binding"/>
    <property type="match status" value="1"/>
</dbReference>
<protein>
    <submittedName>
        <fullName evidence="2">Acyl-CoA synthetase</fullName>
    </submittedName>
</protein>
<dbReference type="Proteomes" id="UP000286678">
    <property type="component" value="Unassembled WGS sequence"/>
</dbReference>
<dbReference type="OrthoDB" id="9787658at2"/>
<dbReference type="PANTHER" id="PTHR45398">
    <property type="match status" value="1"/>
</dbReference>
<reference evidence="3" key="1">
    <citation type="journal article" date="2018" name="Front. Microbiol.">
        <title>Genome-Based Analysis Reveals the Taxonomy and Diversity of the Family Idiomarinaceae.</title>
        <authorList>
            <person name="Liu Y."/>
            <person name="Lai Q."/>
            <person name="Shao Z."/>
        </authorList>
    </citation>
    <scope>NUCLEOTIDE SEQUENCE [LARGE SCALE GENOMIC DNA]</scope>
    <source>
        <strain evidence="3">SW15</strain>
    </source>
</reference>
<dbReference type="InterPro" id="IPR000873">
    <property type="entry name" value="AMP-dep_synth/lig_dom"/>
</dbReference>
<dbReference type="InterPro" id="IPR042099">
    <property type="entry name" value="ANL_N_sf"/>
</dbReference>
<dbReference type="RefSeq" id="WP_126833554.1">
    <property type="nucleotide sequence ID" value="NZ_PIPT01000004.1"/>
</dbReference>
<gene>
    <name evidence="2" type="ORF">CWE21_06015</name>
</gene>